<reference evidence="6" key="1">
    <citation type="journal article" date="2020" name="mSystems">
        <title>Genome- and Community-Level Interaction Insights into Carbon Utilization and Element Cycling Functions of Hydrothermarchaeota in Hydrothermal Sediment.</title>
        <authorList>
            <person name="Zhou Z."/>
            <person name="Liu Y."/>
            <person name="Xu W."/>
            <person name="Pan J."/>
            <person name="Luo Z.H."/>
            <person name="Li M."/>
        </authorList>
    </citation>
    <scope>NUCLEOTIDE SEQUENCE [LARGE SCALE GENOMIC DNA]</scope>
    <source>
        <strain evidence="6">SpSt-587</strain>
    </source>
</reference>
<dbReference type="Pfam" id="PF00428">
    <property type="entry name" value="Ribosomal_60s"/>
    <property type="match status" value="1"/>
</dbReference>
<dbReference type="FunFam" id="1.10.10.1410:FF:000002">
    <property type="entry name" value="60S acidic ribosomal protein P2"/>
    <property type="match status" value="1"/>
</dbReference>
<dbReference type="EMBL" id="DSYZ01000148">
    <property type="protein sequence ID" value="HGT83633.1"/>
    <property type="molecule type" value="Genomic_DNA"/>
</dbReference>
<dbReference type="GO" id="GO:0003735">
    <property type="term" value="F:structural constituent of ribosome"/>
    <property type="evidence" value="ECO:0007669"/>
    <property type="project" value="InterPro"/>
</dbReference>
<keyword evidence="2 4" id="KW-0689">Ribosomal protein</keyword>
<dbReference type="InterPro" id="IPR038716">
    <property type="entry name" value="P1/P2_N_sf"/>
</dbReference>
<dbReference type="InterPro" id="IPR027534">
    <property type="entry name" value="Ribosomal_P1/P2"/>
</dbReference>
<comment type="caution">
    <text evidence="6">The sequence shown here is derived from an EMBL/GenBank/DDBJ whole genome shotgun (WGS) entry which is preliminary data.</text>
</comment>
<proteinExistence type="inferred from homology"/>
<evidence type="ECO:0000256" key="1">
    <source>
        <dbReference type="ARBA" id="ARBA00005436"/>
    </source>
</evidence>
<dbReference type="GO" id="GO:1990904">
    <property type="term" value="C:ribonucleoprotein complex"/>
    <property type="evidence" value="ECO:0007669"/>
    <property type="project" value="UniProtKB-KW"/>
</dbReference>
<evidence type="ECO:0000256" key="2">
    <source>
        <dbReference type="ARBA" id="ARBA00022980"/>
    </source>
</evidence>
<feature type="compositionally biased region" description="Basic and acidic residues" evidence="5">
    <location>
        <begin position="71"/>
        <end position="90"/>
    </location>
</feature>
<comment type="function">
    <text evidence="4">Forms part of the ribosomal stalk, playing a central role in the interaction of the ribosome with GTP-bound translation factors.</text>
</comment>
<keyword evidence="3 4" id="KW-0687">Ribonucleoprotein</keyword>
<dbReference type="GO" id="GO:0006414">
    <property type="term" value="P:translational elongation"/>
    <property type="evidence" value="ECO:0007669"/>
    <property type="project" value="InterPro"/>
</dbReference>
<dbReference type="GO" id="GO:0005840">
    <property type="term" value="C:ribosome"/>
    <property type="evidence" value="ECO:0007669"/>
    <property type="project" value="UniProtKB-KW"/>
</dbReference>
<feature type="region of interest" description="Disordered" evidence="5">
    <location>
        <begin position="62"/>
        <end position="106"/>
    </location>
</feature>
<name>A0A7J3M414_ARCFL</name>
<dbReference type="InterPro" id="IPR022295">
    <property type="entry name" value="Ribosomal_P1_arc"/>
</dbReference>
<dbReference type="HAMAP" id="MF_01478">
    <property type="entry name" value="Ribosomal_L12_arch"/>
    <property type="match status" value="1"/>
</dbReference>
<protein>
    <recommendedName>
        <fullName evidence="4">Large ribosomal subunit protein P1</fullName>
    </recommendedName>
</protein>
<evidence type="ECO:0000313" key="6">
    <source>
        <dbReference type="EMBL" id="HGT83633.1"/>
    </source>
</evidence>
<dbReference type="NCBIfam" id="TIGR03685">
    <property type="entry name" value="ribo_P1_arch"/>
    <property type="match status" value="1"/>
</dbReference>
<dbReference type="CDD" id="cd05832">
    <property type="entry name" value="Ribosomal_L12p"/>
    <property type="match status" value="1"/>
</dbReference>
<evidence type="ECO:0000256" key="5">
    <source>
        <dbReference type="SAM" id="MobiDB-lite"/>
    </source>
</evidence>
<comment type="similarity">
    <text evidence="1 4">Belongs to the eukaryotic ribosomal protein P1/P2 family.</text>
</comment>
<evidence type="ECO:0000256" key="3">
    <source>
        <dbReference type="ARBA" id="ARBA00023274"/>
    </source>
</evidence>
<comment type="subunit">
    <text evidence="4">Part of the 50S ribosomal subunit. Homodimer, it forms part of the ribosomal stalk which helps the ribosome interact with GTP-bound translation factors. Forms a heptameric L10(L12)2(L12)2(L12)2 complex, where L10 forms an elongated spine to which the L12 dimers bind in a sequential fashion.</text>
</comment>
<sequence>MEYVYAALLLHSAGKEITEENVKAVLSAAGIAVNEARVKALVSALEGINISEILQKSTAMPVVAQPAGAPKAEEKKEEKKEEEKKKKEEEEKKEEEAIEGLASLFG</sequence>
<accession>A0A7J3M414</accession>
<evidence type="ECO:0000256" key="4">
    <source>
        <dbReference type="HAMAP-Rule" id="MF_01478"/>
    </source>
</evidence>
<organism evidence="6">
    <name type="scientific">Archaeoglobus fulgidus</name>
    <dbReference type="NCBI Taxonomy" id="2234"/>
    <lineage>
        <taxon>Archaea</taxon>
        <taxon>Methanobacteriati</taxon>
        <taxon>Methanobacteriota</taxon>
        <taxon>Archaeoglobi</taxon>
        <taxon>Archaeoglobales</taxon>
        <taxon>Archaeoglobaceae</taxon>
        <taxon>Archaeoglobus</taxon>
    </lineage>
</organism>
<gene>
    <name evidence="4" type="primary">rpl12</name>
    <name evidence="6" type="ORF">ENT52_07920</name>
</gene>
<dbReference type="Gene3D" id="1.10.10.1410">
    <property type="match status" value="1"/>
</dbReference>
<dbReference type="AlphaFoldDB" id="A0A7J3M414"/>